<reference evidence="4 5" key="1">
    <citation type="submission" date="2016-09" db="EMBL/GenBank/DDBJ databases">
        <title>Photobacterium proteolyticum sp. nov. a protease producing bacterium isolated from ocean sediments of Laizhou Bay.</title>
        <authorList>
            <person name="Li Y."/>
        </authorList>
    </citation>
    <scope>NUCLEOTIDE SEQUENCE [LARGE SCALE GENOMIC DNA]</scope>
    <source>
        <strain evidence="4 5">13-12</strain>
    </source>
</reference>
<dbReference type="AlphaFoldDB" id="A0A1Q9GG53"/>
<dbReference type="GO" id="GO:0030313">
    <property type="term" value="C:cell envelope"/>
    <property type="evidence" value="ECO:0007669"/>
    <property type="project" value="UniProtKB-SubCell"/>
</dbReference>
<dbReference type="Pfam" id="PF09375">
    <property type="entry name" value="Peptidase_M75"/>
    <property type="match status" value="1"/>
</dbReference>
<dbReference type="Gene3D" id="1.20.1420.20">
    <property type="entry name" value="M75 peptidase, HXXE motif"/>
    <property type="match status" value="1"/>
</dbReference>
<evidence type="ECO:0000259" key="3">
    <source>
        <dbReference type="Pfam" id="PF09375"/>
    </source>
</evidence>
<name>A0A1Q9GG53_9GAMM</name>
<dbReference type="InterPro" id="IPR034984">
    <property type="entry name" value="Imelysin-like_IPPA"/>
</dbReference>
<dbReference type="STRING" id="1903952.BIT28_21810"/>
<dbReference type="PROSITE" id="PS51257">
    <property type="entry name" value="PROKAR_LIPOPROTEIN"/>
    <property type="match status" value="1"/>
</dbReference>
<evidence type="ECO:0000313" key="4">
    <source>
        <dbReference type="EMBL" id="OLQ73366.1"/>
    </source>
</evidence>
<dbReference type="Proteomes" id="UP000186905">
    <property type="component" value="Unassembled WGS sequence"/>
</dbReference>
<comment type="subcellular location">
    <subcellularLocation>
        <location evidence="1">Cell envelope</location>
    </subcellularLocation>
</comment>
<feature type="domain" description="Imelysin-like" evidence="3">
    <location>
        <begin position="39"/>
        <end position="311"/>
    </location>
</feature>
<keyword evidence="5" id="KW-1185">Reference proteome</keyword>
<dbReference type="CDD" id="cd14659">
    <property type="entry name" value="Imelysin-like_IPPA"/>
    <property type="match status" value="1"/>
</dbReference>
<dbReference type="EMBL" id="MJIL01000087">
    <property type="protein sequence ID" value="OLQ73366.1"/>
    <property type="molecule type" value="Genomic_DNA"/>
</dbReference>
<dbReference type="OrthoDB" id="5729110at2"/>
<dbReference type="InterPro" id="IPR038352">
    <property type="entry name" value="Imelysin_sf"/>
</dbReference>
<proteinExistence type="predicted"/>
<protein>
    <submittedName>
        <fullName evidence="4">Iron-regulated protein A</fullName>
    </submittedName>
</protein>
<evidence type="ECO:0000256" key="2">
    <source>
        <dbReference type="ARBA" id="ARBA00022729"/>
    </source>
</evidence>
<keyword evidence="2" id="KW-0732">Signal</keyword>
<comment type="caution">
    <text evidence="4">The sequence shown here is derived from an EMBL/GenBank/DDBJ whole genome shotgun (WGS) entry which is preliminary data.</text>
</comment>
<dbReference type="RefSeq" id="WP_075766461.1">
    <property type="nucleotide sequence ID" value="NZ_MJIL01000087.1"/>
</dbReference>
<evidence type="ECO:0000256" key="1">
    <source>
        <dbReference type="ARBA" id="ARBA00004196"/>
    </source>
</evidence>
<accession>A0A1Q9GG53</accession>
<sequence>MKLSVTSLTAVAIAMTVTGCNDQQQSMTGTIHQQHLQAAELFADASRQANSELTALCQSYDENQLEAARQSWQQVMHKWMALQGREKGSEEALALSWQIQFWPDKKNTTGRKLNQLLKQDTVWTAADIAEQSVAVQGLGAVEWFLYEKPTLLQSGKGCQLAEAVGDRLQQSGEQLAKAWQANPWQQLTPQMALGEYLGALNNQLDYSMKKLTRPLGKPGSPKTYQAESWRSQTSLGNLKANVEAMQLLYLADGKGLDALLRQRGYGVTADQISNRFSSLLESWPETNAMVPMLKTKEGYREILNIYNGLEYIQIALQDDVATELGIVVGFNATDGD</sequence>
<organism evidence="4 5">
    <name type="scientific">Photobacterium proteolyticum</name>
    <dbReference type="NCBI Taxonomy" id="1903952"/>
    <lineage>
        <taxon>Bacteria</taxon>
        <taxon>Pseudomonadati</taxon>
        <taxon>Pseudomonadota</taxon>
        <taxon>Gammaproteobacteria</taxon>
        <taxon>Vibrionales</taxon>
        <taxon>Vibrionaceae</taxon>
        <taxon>Photobacterium</taxon>
    </lineage>
</organism>
<evidence type="ECO:0000313" key="5">
    <source>
        <dbReference type="Proteomes" id="UP000186905"/>
    </source>
</evidence>
<dbReference type="InterPro" id="IPR018976">
    <property type="entry name" value="Imelysin-like"/>
</dbReference>
<gene>
    <name evidence="4" type="ORF">BIT28_21810</name>
</gene>